<keyword evidence="2" id="KW-1185">Reference proteome</keyword>
<dbReference type="Proteomes" id="UP000640052">
    <property type="component" value="Unassembled WGS sequence"/>
</dbReference>
<gene>
    <name evidence="1" type="ORF">Aph01nite_07410</name>
</gene>
<organism evidence="1 2">
    <name type="scientific">Acrocarpospora phusangensis</name>
    <dbReference type="NCBI Taxonomy" id="1070424"/>
    <lineage>
        <taxon>Bacteria</taxon>
        <taxon>Bacillati</taxon>
        <taxon>Actinomycetota</taxon>
        <taxon>Actinomycetes</taxon>
        <taxon>Streptosporangiales</taxon>
        <taxon>Streptosporangiaceae</taxon>
        <taxon>Acrocarpospora</taxon>
    </lineage>
</organism>
<evidence type="ECO:0000313" key="1">
    <source>
        <dbReference type="EMBL" id="GIH22431.1"/>
    </source>
</evidence>
<dbReference type="SMART" id="SM00855">
    <property type="entry name" value="PGAM"/>
    <property type="match status" value="1"/>
</dbReference>
<dbReference type="PANTHER" id="PTHR48100">
    <property type="entry name" value="BROAD-SPECIFICITY PHOSPHATASE YOR283W-RELATED"/>
    <property type="match status" value="1"/>
</dbReference>
<comment type="caution">
    <text evidence="1">The sequence shown here is derived from an EMBL/GenBank/DDBJ whole genome shotgun (WGS) entry which is preliminary data.</text>
</comment>
<evidence type="ECO:0000313" key="2">
    <source>
        <dbReference type="Proteomes" id="UP000640052"/>
    </source>
</evidence>
<dbReference type="InterPro" id="IPR013078">
    <property type="entry name" value="His_Pase_superF_clade-1"/>
</dbReference>
<dbReference type="Pfam" id="PF00300">
    <property type="entry name" value="His_Phos_1"/>
    <property type="match status" value="1"/>
</dbReference>
<dbReference type="RefSeq" id="WP_204039277.1">
    <property type="nucleotide sequence ID" value="NZ_BOOA01000004.1"/>
</dbReference>
<proteinExistence type="predicted"/>
<dbReference type="InterPro" id="IPR029033">
    <property type="entry name" value="His_PPase_superfam"/>
</dbReference>
<reference evidence="1" key="1">
    <citation type="submission" date="2021-01" db="EMBL/GenBank/DDBJ databases">
        <title>Whole genome shotgun sequence of Acrocarpospora phusangensis NBRC 108782.</title>
        <authorList>
            <person name="Komaki H."/>
            <person name="Tamura T."/>
        </authorList>
    </citation>
    <scope>NUCLEOTIDE SEQUENCE</scope>
    <source>
        <strain evidence="1">NBRC 108782</strain>
    </source>
</reference>
<dbReference type="GO" id="GO:0016791">
    <property type="term" value="F:phosphatase activity"/>
    <property type="evidence" value="ECO:0007669"/>
    <property type="project" value="TreeGrafter"/>
</dbReference>
<dbReference type="PANTHER" id="PTHR48100:SF51">
    <property type="entry name" value="PHOSPHOGLYCERATE MUTASE"/>
    <property type="match status" value="1"/>
</dbReference>
<dbReference type="SUPFAM" id="SSF53254">
    <property type="entry name" value="Phosphoglycerate mutase-like"/>
    <property type="match status" value="1"/>
</dbReference>
<dbReference type="InterPro" id="IPR050275">
    <property type="entry name" value="PGM_Phosphatase"/>
</dbReference>
<dbReference type="AlphaFoldDB" id="A0A919Q6E0"/>
<accession>A0A919Q6E0</accession>
<protein>
    <submittedName>
        <fullName evidence="1">Phosphoglycerate mutase</fullName>
    </submittedName>
</protein>
<dbReference type="GO" id="GO:0005737">
    <property type="term" value="C:cytoplasm"/>
    <property type="evidence" value="ECO:0007669"/>
    <property type="project" value="TreeGrafter"/>
</dbReference>
<dbReference type="Gene3D" id="3.40.50.1240">
    <property type="entry name" value="Phosphoglycerate mutase-like"/>
    <property type="match status" value="1"/>
</dbReference>
<sequence>MTETTVVHLLRHGEVYNPAGVLYGRLPGYHLSDNGRAMAEMVAKSIAGRDITEIWSSPMERAQETAAPCAEALGGIEVTLDERLQEATNVFEGKKFAGWVFRDPRNFWHIRDPRRPSWGEAYVDVVARMKSVIDSARAAVRGHEVLLVSHQMPIWIIRLAAENRRLWHDPRRRQCALASLTSFTFEGERLVTVGYTEPAAVLLKGNPLPGS</sequence>
<dbReference type="CDD" id="cd07067">
    <property type="entry name" value="HP_PGM_like"/>
    <property type="match status" value="1"/>
</dbReference>
<dbReference type="EMBL" id="BOOA01000004">
    <property type="protein sequence ID" value="GIH22431.1"/>
    <property type="molecule type" value="Genomic_DNA"/>
</dbReference>
<name>A0A919Q6E0_9ACTN</name>